<gene>
    <name evidence="1" type="ORF">PRUPE_1G125600</name>
</gene>
<dbReference type="EMBL" id="CM007651">
    <property type="protein sequence ID" value="ONI28134.1"/>
    <property type="molecule type" value="Genomic_DNA"/>
</dbReference>
<dbReference type="Gramene" id="ONI28134">
    <property type="protein sequence ID" value="ONI28134"/>
    <property type="gene ID" value="PRUPE_1G125600"/>
</dbReference>
<accession>A0A251QWD4</accession>
<evidence type="ECO:0000313" key="2">
    <source>
        <dbReference type="Proteomes" id="UP000006882"/>
    </source>
</evidence>
<proteinExistence type="predicted"/>
<dbReference type="AlphaFoldDB" id="A0A251QWD4"/>
<organism evidence="1 2">
    <name type="scientific">Prunus persica</name>
    <name type="common">Peach</name>
    <name type="synonym">Amygdalus persica</name>
    <dbReference type="NCBI Taxonomy" id="3760"/>
    <lineage>
        <taxon>Eukaryota</taxon>
        <taxon>Viridiplantae</taxon>
        <taxon>Streptophyta</taxon>
        <taxon>Embryophyta</taxon>
        <taxon>Tracheophyta</taxon>
        <taxon>Spermatophyta</taxon>
        <taxon>Magnoliopsida</taxon>
        <taxon>eudicotyledons</taxon>
        <taxon>Gunneridae</taxon>
        <taxon>Pentapetalae</taxon>
        <taxon>rosids</taxon>
        <taxon>fabids</taxon>
        <taxon>Rosales</taxon>
        <taxon>Rosaceae</taxon>
        <taxon>Amygdaloideae</taxon>
        <taxon>Amygdaleae</taxon>
        <taxon>Prunus</taxon>
    </lineage>
</organism>
<reference evidence="1 2" key="1">
    <citation type="journal article" date="2013" name="Nat. Genet.">
        <title>The high-quality draft genome of peach (Prunus persica) identifies unique patterns of genetic diversity, domestication and genome evolution.</title>
        <authorList>
            <consortium name="International Peach Genome Initiative"/>
            <person name="Verde I."/>
            <person name="Abbott A.G."/>
            <person name="Scalabrin S."/>
            <person name="Jung S."/>
            <person name="Shu S."/>
            <person name="Marroni F."/>
            <person name="Zhebentyayeva T."/>
            <person name="Dettori M.T."/>
            <person name="Grimwood J."/>
            <person name="Cattonaro F."/>
            <person name="Zuccolo A."/>
            <person name="Rossini L."/>
            <person name="Jenkins J."/>
            <person name="Vendramin E."/>
            <person name="Meisel L.A."/>
            <person name="Decroocq V."/>
            <person name="Sosinski B."/>
            <person name="Prochnik S."/>
            <person name="Mitros T."/>
            <person name="Policriti A."/>
            <person name="Cipriani G."/>
            <person name="Dondini L."/>
            <person name="Ficklin S."/>
            <person name="Goodstein D.M."/>
            <person name="Xuan P."/>
            <person name="Del Fabbro C."/>
            <person name="Aramini V."/>
            <person name="Copetti D."/>
            <person name="Gonzalez S."/>
            <person name="Horner D.S."/>
            <person name="Falchi R."/>
            <person name="Lucas S."/>
            <person name="Mica E."/>
            <person name="Maldonado J."/>
            <person name="Lazzari B."/>
            <person name="Bielenberg D."/>
            <person name="Pirona R."/>
            <person name="Miculan M."/>
            <person name="Barakat A."/>
            <person name="Testolin R."/>
            <person name="Stella A."/>
            <person name="Tartarini S."/>
            <person name="Tonutti P."/>
            <person name="Arus P."/>
            <person name="Orellana A."/>
            <person name="Wells C."/>
            <person name="Main D."/>
            <person name="Vizzotto G."/>
            <person name="Silva H."/>
            <person name="Salamini F."/>
            <person name="Schmutz J."/>
            <person name="Morgante M."/>
            <person name="Rokhsar D.S."/>
        </authorList>
    </citation>
    <scope>NUCLEOTIDE SEQUENCE [LARGE SCALE GENOMIC DNA]</scope>
    <source>
        <strain evidence="2">cv. Nemared</strain>
    </source>
</reference>
<dbReference type="Proteomes" id="UP000006882">
    <property type="component" value="Chromosome G1"/>
</dbReference>
<sequence>MFSNKPGLGILELSQGCWSVHDSKSQTQIDDVVFFIHFRNCLLFCDLFQVQAMRIFGCYHCTTSSIITSTTINGCGPTRGNEHWIIDDGDTCC</sequence>
<keyword evidence="2" id="KW-1185">Reference proteome</keyword>
<evidence type="ECO:0000313" key="1">
    <source>
        <dbReference type="EMBL" id="ONI28134.1"/>
    </source>
</evidence>
<protein>
    <submittedName>
        <fullName evidence="1">Uncharacterized protein</fullName>
    </submittedName>
</protein>
<name>A0A251QWD4_PRUPE</name>